<feature type="signal peptide" evidence="1">
    <location>
        <begin position="1"/>
        <end position="23"/>
    </location>
</feature>
<gene>
    <name evidence="2" type="ORF">ACHAWO_008254</name>
</gene>
<protein>
    <recommendedName>
        <fullName evidence="4">Plastid lipid-associated protein/fibrillin conserved domain-containing protein</fullName>
    </recommendedName>
</protein>
<evidence type="ECO:0000313" key="2">
    <source>
        <dbReference type="EMBL" id="KAL3766580.1"/>
    </source>
</evidence>
<keyword evidence="3" id="KW-1185">Reference proteome</keyword>
<proteinExistence type="predicted"/>
<dbReference type="AlphaFoldDB" id="A0ABD3MRH6"/>
<evidence type="ECO:0008006" key="4">
    <source>
        <dbReference type="Google" id="ProtNLM"/>
    </source>
</evidence>
<feature type="chain" id="PRO_5044821951" description="Plastid lipid-associated protein/fibrillin conserved domain-containing protein" evidence="1">
    <location>
        <begin position="24"/>
        <end position="254"/>
    </location>
</feature>
<sequence length="254" mass="27388">MVRSTLAVLVVAVFAVLTPFALGFLRPSGSRGLNRFGTLHAVEGPTNIAGVLRKFNVRNIISNGNGDSSRDNLANQLIAKCKKLGQVGSKLSEEERASIDDIANMLSAFSDSSPAKYELSGDHDLIYSASPGGSSGAIGPFVGKVTQSFLDAEKFINRVELLNGALKIELNAERKVLDDTRIRVMFKQTVVSLFGNEVLRKDVKGQGVWNCDFAGVVNLPLNASDSDTETESVFLRVLKTPSTFVIVQRLGEVN</sequence>
<dbReference type="EMBL" id="JALLPJ020001383">
    <property type="protein sequence ID" value="KAL3766580.1"/>
    <property type="molecule type" value="Genomic_DNA"/>
</dbReference>
<dbReference type="Proteomes" id="UP001530400">
    <property type="component" value="Unassembled WGS sequence"/>
</dbReference>
<organism evidence="2 3">
    <name type="scientific">Cyclotella atomus</name>
    <dbReference type="NCBI Taxonomy" id="382360"/>
    <lineage>
        <taxon>Eukaryota</taxon>
        <taxon>Sar</taxon>
        <taxon>Stramenopiles</taxon>
        <taxon>Ochrophyta</taxon>
        <taxon>Bacillariophyta</taxon>
        <taxon>Coscinodiscophyceae</taxon>
        <taxon>Thalassiosirophycidae</taxon>
        <taxon>Stephanodiscales</taxon>
        <taxon>Stephanodiscaceae</taxon>
        <taxon>Cyclotella</taxon>
    </lineage>
</organism>
<evidence type="ECO:0000256" key="1">
    <source>
        <dbReference type="SAM" id="SignalP"/>
    </source>
</evidence>
<keyword evidence="1" id="KW-0732">Signal</keyword>
<evidence type="ECO:0000313" key="3">
    <source>
        <dbReference type="Proteomes" id="UP001530400"/>
    </source>
</evidence>
<name>A0ABD3MRH6_9STRA</name>
<comment type="caution">
    <text evidence="2">The sequence shown here is derived from an EMBL/GenBank/DDBJ whole genome shotgun (WGS) entry which is preliminary data.</text>
</comment>
<reference evidence="2 3" key="1">
    <citation type="submission" date="2024-10" db="EMBL/GenBank/DDBJ databases">
        <title>Updated reference genomes for cyclostephanoid diatoms.</title>
        <authorList>
            <person name="Roberts W.R."/>
            <person name="Alverson A.J."/>
        </authorList>
    </citation>
    <scope>NUCLEOTIDE SEQUENCE [LARGE SCALE GENOMIC DNA]</scope>
    <source>
        <strain evidence="2 3">AJA010-31</strain>
    </source>
</reference>
<accession>A0ABD3MRH6</accession>